<feature type="region of interest" description="Disordered" evidence="1">
    <location>
        <begin position="708"/>
        <end position="791"/>
    </location>
</feature>
<feature type="compositionally biased region" description="Polar residues" evidence="1">
    <location>
        <begin position="591"/>
        <end position="620"/>
    </location>
</feature>
<dbReference type="GO" id="GO:0031124">
    <property type="term" value="P:mRNA 3'-end processing"/>
    <property type="evidence" value="ECO:0007669"/>
    <property type="project" value="TreeGrafter"/>
</dbReference>
<feature type="compositionally biased region" description="Acidic residues" evidence="1">
    <location>
        <begin position="75"/>
        <end position="87"/>
    </location>
</feature>
<dbReference type="EMBL" id="CAICTM010000117">
    <property type="protein sequence ID" value="CAB9501774.1"/>
    <property type="molecule type" value="Genomic_DNA"/>
</dbReference>
<comment type="caution">
    <text evidence="2">The sequence shown here is derived from an EMBL/GenBank/DDBJ whole genome shotgun (WGS) entry which is preliminary data.</text>
</comment>
<accession>A0A9N8DFL8</accession>
<name>A0A9N8DFL8_9STRA</name>
<feature type="compositionally biased region" description="Low complexity" evidence="1">
    <location>
        <begin position="1234"/>
        <end position="1254"/>
    </location>
</feature>
<evidence type="ECO:0000313" key="2">
    <source>
        <dbReference type="EMBL" id="CAB9501774.1"/>
    </source>
</evidence>
<feature type="compositionally biased region" description="Low complexity" evidence="1">
    <location>
        <begin position="1266"/>
        <end position="1286"/>
    </location>
</feature>
<feature type="compositionally biased region" description="Polar residues" evidence="1">
    <location>
        <begin position="979"/>
        <end position="990"/>
    </location>
</feature>
<feature type="compositionally biased region" description="Acidic residues" evidence="1">
    <location>
        <begin position="50"/>
        <end position="68"/>
    </location>
</feature>
<reference evidence="2" key="1">
    <citation type="submission" date="2020-06" db="EMBL/GenBank/DDBJ databases">
        <authorList>
            <consortium name="Plant Systems Biology data submission"/>
        </authorList>
    </citation>
    <scope>NUCLEOTIDE SEQUENCE</scope>
    <source>
        <strain evidence="2">D6</strain>
    </source>
</reference>
<feature type="region of interest" description="Disordered" evidence="1">
    <location>
        <begin position="1"/>
        <end position="93"/>
    </location>
</feature>
<feature type="region of interest" description="Disordered" evidence="1">
    <location>
        <begin position="174"/>
        <end position="198"/>
    </location>
</feature>
<feature type="compositionally biased region" description="Low complexity" evidence="1">
    <location>
        <begin position="927"/>
        <end position="952"/>
    </location>
</feature>
<feature type="compositionally biased region" description="Low complexity" evidence="1">
    <location>
        <begin position="1297"/>
        <end position="1311"/>
    </location>
</feature>
<feature type="compositionally biased region" description="Low complexity" evidence="1">
    <location>
        <begin position="1132"/>
        <end position="1187"/>
    </location>
</feature>
<dbReference type="PANTHER" id="PTHR12460:SF0">
    <property type="entry name" value="CID DOMAIN-CONTAINING PROTEIN-RELATED"/>
    <property type="match status" value="1"/>
</dbReference>
<gene>
    <name evidence="2" type="ORF">SEMRO_118_G057670.1</name>
</gene>
<feature type="compositionally biased region" description="Polar residues" evidence="1">
    <location>
        <begin position="774"/>
        <end position="783"/>
    </location>
</feature>
<evidence type="ECO:0000313" key="3">
    <source>
        <dbReference type="Proteomes" id="UP001153069"/>
    </source>
</evidence>
<feature type="compositionally biased region" description="Low complexity" evidence="1">
    <location>
        <begin position="753"/>
        <end position="773"/>
    </location>
</feature>
<protein>
    <submittedName>
        <fullName evidence="2">ECF subfamily RNA polymerase sigma-24 subunit</fullName>
    </submittedName>
</protein>
<feature type="region of interest" description="Disordered" evidence="1">
    <location>
        <begin position="556"/>
        <end position="672"/>
    </location>
</feature>
<feature type="region of interest" description="Disordered" evidence="1">
    <location>
        <begin position="1132"/>
        <end position="1311"/>
    </location>
</feature>
<dbReference type="GO" id="GO:0000993">
    <property type="term" value="F:RNA polymerase II complex binding"/>
    <property type="evidence" value="ECO:0007669"/>
    <property type="project" value="TreeGrafter"/>
</dbReference>
<keyword evidence="3" id="KW-1185">Reference proteome</keyword>
<dbReference type="Proteomes" id="UP001153069">
    <property type="component" value="Unassembled WGS sequence"/>
</dbReference>
<feature type="compositionally biased region" description="Gly residues" evidence="1">
    <location>
        <begin position="180"/>
        <end position="196"/>
    </location>
</feature>
<feature type="region of interest" description="Disordered" evidence="1">
    <location>
        <begin position="979"/>
        <end position="1000"/>
    </location>
</feature>
<feature type="region of interest" description="Disordered" evidence="1">
    <location>
        <begin position="817"/>
        <end position="966"/>
    </location>
</feature>
<evidence type="ECO:0000256" key="1">
    <source>
        <dbReference type="SAM" id="MobiDB-lite"/>
    </source>
</evidence>
<dbReference type="PANTHER" id="PTHR12460">
    <property type="entry name" value="CYCLIN-DEPENDENT KINASE INHIBITOR-RELATED PROTEIN"/>
    <property type="match status" value="1"/>
</dbReference>
<organism evidence="2 3">
    <name type="scientific">Seminavis robusta</name>
    <dbReference type="NCBI Taxonomy" id="568900"/>
    <lineage>
        <taxon>Eukaryota</taxon>
        <taxon>Sar</taxon>
        <taxon>Stramenopiles</taxon>
        <taxon>Ochrophyta</taxon>
        <taxon>Bacillariophyta</taxon>
        <taxon>Bacillariophyceae</taxon>
        <taxon>Bacillariophycidae</taxon>
        <taxon>Naviculales</taxon>
        <taxon>Naviculaceae</taxon>
        <taxon>Seminavis</taxon>
    </lineage>
</organism>
<feature type="compositionally biased region" description="Pro residues" evidence="1">
    <location>
        <begin position="953"/>
        <end position="966"/>
    </location>
</feature>
<proteinExistence type="predicted"/>
<feature type="compositionally biased region" description="Low complexity" evidence="1">
    <location>
        <begin position="621"/>
        <end position="632"/>
    </location>
</feature>
<sequence>MTTEEGEVSSSLRRSERSSELSTNRDSLSRRTLALQQYTYDPNEKKKNDEEGEEEEDSKALVEEEDELALMMEEGGSDSEKEEDEISSVDSAQEKEAAIRDGFLGFLYGYIGNGIFQRLLEHFTKCFGCMYKWTMKKLGKGEEDDMDADVDDMPGMDDLAGEVMDAVDPGFNPISQSVQGGLGGPPGGGGGGGGAAGPPPGVAEMAAAAGNSAAGGAASGAAAAGAAAAAGSVGGMAAAAGAVAGAGIAAQASVAVGVAAVTAAAITTATAPAVPPAPAPYMVGNFTPPVCMEETTEKIGALELQIAALPPLALEERKWALEEMFRDIYNSITGMCLDPMVRVLHQAVLLEWETDWGVGSNITMDDVLNFTQEQYDAADLADTARMLVAAHSNTHWHRQLLQFDLSEFFSIFVASFGYNLEPVLLGDGNQSVTITSNSSIQARVVSAFTRLIIDGVADRNATVSSLDADAIAEAYLVVEDNNGTIRTAFVSDILQDIEKCLDVNDASSENEICQILNNVDVGAETLSLCLQNPTSLECQEILPTVLEAASEEADALNTDVSGGSGGTGSLTNEPTPAPHGTDSEDVPAEMSQETEGSPTSPGLSPNAGGSTQSSPISGPTLSSPSSLENSPSIETTEMSPAYFPPSSTSGSGDRLEMPAAGPSSVAGNPTLTAPTLIAPTAIFPSASQGDPANGSNVPSAVLGSPNMVVGPSSLVEPPSSAGGGVMPGSPATANGPAAEGTSGTPSGAGMLGGPSSSIAPAGSSGQAQGGNSPTIGNQNNPTSGAAGAEAPNVNSYSDLSVNTPTVVAPMATLGSPTGTVMSVGDSGNPGMGNGPSQTPGSPIGHGADSSPHHGSASMPIATQDSAGGLPSPLMPVAPVAGPSTTVSPSLNGAGPTNVDPTVPVGMPTNAEMGVNTPTAQEESAGIPTATPQMDTPDPTTMPTFEPTSDPTSEPTPAPTFDPTVSPTPKPTFEQTIAPTQASTDVPTSEPSIELTPGPTTVLTLPPTATSEECNIQTIDTQADYVVSIDNDISSISNDLLVTAFISGYNAVPKSSCSPTILSVTITRRVQNRRLQSGQSIVFTVSSTQPNGSALFSSEEENMVFLQAFNSALGIAGTSATSIVLVAGTGTTTEVPTVTPGSPSATPTTASPSSVGFPTTTAPTTDVPTVTPGSPSATPTTASPSSVGFPTTGAPTTRIPPKLFGGVLPGSPSATQPRKPRLLASQLQGTHTDVPTVTPGSPSATPTTATPSSVGFPTTGAPTTDVPTVTPGSPSATPTTASPSSVGFPTTHAPQPMSPLLLLEVPLQPQPQ</sequence>